<sequence length="90" mass="9505">MAGAGLVLLPLLLLIIGAPMIAVRPSGAGATDAIMGAMIALSTSMPRPTINMPRLVLPVRIDLLAPKITFPSERVRSPELVWSKPLPIAR</sequence>
<dbReference type="Proteomes" id="UP000297966">
    <property type="component" value="Unassembled WGS sequence"/>
</dbReference>
<evidence type="ECO:0000313" key="1">
    <source>
        <dbReference type="EMBL" id="TFV48279.1"/>
    </source>
</evidence>
<gene>
    <name evidence="1" type="ORF">E4K65_12750</name>
</gene>
<name>A0A4Y9LZC9_9BRAD</name>
<accession>A0A4Y9LZC9</accession>
<organism evidence="1 2">
    <name type="scientific">Bradyrhizobium niftali</name>
    <dbReference type="NCBI Taxonomy" id="2560055"/>
    <lineage>
        <taxon>Bacteria</taxon>
        <taxon>Pseudomonadati</taxon>
        <taxon>Pseudomonadota</taxon>
        <taxon>Alphaproteobacteria</taxon>
        <taxon>Hyphomicrobiales</taxon>
        <taxon>Nitrobacteraceae</taxon>
        <taxon>Bradyrhizobium</taxon>
    </lineage>
</organism>
<dbReference type="RefSeq" id="WP_135174451.1">
    <property type="nucleotide sequence ID" value="NZ_SPQT01000005.1"/>
</dbReference>
<keyword evidence="2" id="KW-1185">Reference proteome</keyword>
<proteinExistence type="predicted"/>
<reference evidence="1 2" key="1">
    <citation type="submission" date="2019-03" db="EMBL/GenBank/DDBJ databases">
        <title>Bradyrhizobium diversity isolated from nodules of Chamaecrista fasciculata.</title>
        <authorList>
            <person name="Klepa M.S."/>
            <person name="Urquiaga M.O."/>
            <person name="Hungria M."/>
            <person name="Delamuta J.R."/>
        </authorList>
    </citation>
    <scope>NUCLEOTIDE SEQUENCE [LARGE SCALE GENOMIC DNA]</scope>
    <source>
        <strain evidence="1 2">CNPSo 3448</strain>
    </source>
</reference>
<dbReference type="EMBL" id="SPQT01000005">
    <property type="protein sequence ID" value="TFV48279.1"/>
    <property type="molecule type" value="Genomic_DNA"/>
</dbReference>
<dbReference type="AlphaFoldDB" id="A0A4Y9LZC9"/>
<evidence type="ECO:0000313" key="2">
    <source>
        <dbReference type="Proteomes" id="UP000297966"/>
    </source>
</evidence>
<comment type="caution">
    <text evidence="1">The sequence shown here is derived from an EMBL/GenBank/DDBJ whole genome shotgun (WGS) entry which is preliminary data.</text>
</comment>
<protein>
    <submittedName>
        <fullName evidence="1">Uncharacterized protein</fullName>
    </submittedName>
</protein>